<organism evidence="1 2">
    <name type="scientific">Penicillium roqueforti (strain FM164)</name>
    <dbReference type="NCBI Taxonomy" id="1365484"/>
    <lineage>
        <taxon>Eukaryota</taxon>
        <taxon>Fungi</taxon>
        <taxon>Dikarya</taxon>
        <taxon>Ascomycota</taxon>
        <taxon>Pezizomycotina</taxon>
        <taxon>Eurotiomycetes</taxon>
        <taxon>Eurotiomycetidae</taxon>
        <taxon>Eurotiales</taxon>
        <taxon>Aspergillaceae</taxon>
        <taxon>Penicillium</taxon>
    </lineage>
</organism>
<keyword evidence="2" id="KW-1185">Reference proteome</keyword>
<reference evidence="1" key="1">
    <citation type="journal article" date="2014" name="Nat. Commun.">
        <title>Multiple recent horizontal transfers of a large genomic region in cheese making fungi.</title>
        <authorList>
            <person name="Cheeseman K."/>
            <person name="Ropars J."/>
            <person name="Renault P."/>
            <person name="Dupont J."/>
            <person name="Gouzy J."/>
            <person name="Branca A."/>
            <person name="Abraham A.L."/>
            <person name="Ceppi M."/>
            <person name="Conseiller E."/>
            <person name="Debuchy R."/>
            <person name="Malagnac F."/>
            <person name="Goarin A."/>
            <person name="Silar P."/>
            <person name="Lacoste S."/>
            <person name="Sallet E."/>
            <person name="Bensimon A."/>
            <person name="Giraud T."/>
            <person name="Brygoo Y."/>
        </authorList>
    </citation>
    <scope>NUCLEOTIDE SEQUENCE [LARGE SCALE GENOMIC DNA]</scope>
    <source>
        <strain evidence="1">FM164</strain>
    </source>
</reference>
<evidence type="ECO:0000313" key="1">
    <source>
        <dbReference type="EMBL" id="CDM29372.1"/>
    </source>
</evidence>
<dbReference type="OrthoDB" id="2142759at2759"/>
<protein>
    <submittedName>
        <fullName evidence="1">Genomic scaffold, ProqFM164S01</fullName>
    </submittedName>
</protein>
<evidence type="ECO:0000313" key="2">
    <source>
        <dbReference type="Proteomes" id="UP000030686"/>
    </source>
</evidence>
<proteinExistence type="predicted"/>
<dbReference type="STRING" id="1365484.W6QIG6"/>
<sequence length="66" mass="7765">MTSNLHNCFDQYAFSIYPDEPIFESDFPLGTDQIATLRNEPYGKERFEMEVELRLGPIAREEESIY</sequence>
<dbReference type="Proteomes" id="UP000030686">
    <property type="component" value="Unassembled WGS sequence"/>
</dbReference>
<accession>W6QIG6</accession>
<dbReference type="EMBL" id="HG792015">
    <property type="protein sequence ID" value="CDM29372.1"/>
    <property type="molecule type" value="Genomic_DNA"/>
</dbReference>
<dbReference type="AlphaFoldDB" id="W6QIG6"/>
<gene>
    <name evidence="1" type="ORF">PROQFM164_S01g003184</name>
</gene>
<name>W6QIG6_PENRF</name>